<dbReference type="Proteomes" id="UP000054683">
    <property type="component" value="Unassembled WGS sequence"/>
</dbReference>
<proteinExistence type="predicted"/>
<gene>
    <name evidence="1" type="ORF">AWB69_06925</name>
</gene>
<accession>A0A158J072</accession>
<dbReference type="RefSeq" id="WP_156529055.1">
    <property type="nucleotide sequence ID" value="NZ_FCOK02000067.1"/>
</dbReference>
<evidence type="ECO:0000313" key="1">
    <source>
        <dbReference type="EMBL" id="SAL62135.1"/>
    </source>
</evidence>
<dbReference type="EMBL" id="FCOK02000067">
    <property type="protein sequence ID" value="SAL62135.1"/>
    <property type="molecule type" value="Genomic_DNA"/>
</dbReference>
<protein>
    <submittedName>
        <fullName evidence="1">Uncharacterized protein</fullName>
    </submittedName>
</protein>
<evidence type="ECO:0000313" key="2">
    <source>
        <dbReference type="Proteomes" id="UP000054683"/>
    </source>
</evidence>
<sequence length="54" mass="6158">MPKHLHCFAAPGFRSTYVMQRPLPEVWFDVFVPGNIASRKLIECAGNTKKLARK</sequence>
<reference evidence="1 2" key="1">
    <citation type="submission" date="2016-01" db="EMBL/GenBank/DDBJ databases">
        <authorList>
            <person name="Oliw E.H."/>
        </authorList>
    </citation>
    <scope>NUCLEOTIDE SEQUENCE [LARGE SCALE GENOMIC DNA]</scope>
    <source>
        <strain evidence="1">LMG 27134</strain>
    </source>
</reference>
<organism evidence="1 2">
    <name type="scientific">Caballeronia udeis</name>
    <dbReference type="NCBI Taxonomy" id="1232866"/>
    <lineage>
        <taxon>Bacteria</taxon>
        <taxon>Pseudomonadati</taxon>
        <taxon>Pseudomonadota</taxon>
        <taxon>Betaproteobacteria</taxon>
        <taxon>Burkholderiales</taxon>
        <taxon>Burkholderiaceae</taxon>
        <taxon>Caballeronia</taxon>
    </lineage>
</organism>
<name>A0A158J072_9BURK</name>
<dbReference type="AlphaFoldDB" id="A0A158J072"/>